<keyword evidence="4" id="KW-1185">Reference proteome</keyword>
<sequence length="516" mass="59193">MDAVGGSQSGGGQSPRANALEQTPDPTKSPMEALKRAIRRKNKWEEKVNDDTICKKYKTEAVDQLGISPEIVDTAMKELQEEARHILAKPQNEDHASAVKAFPPLSDSDLQEIKAEVAAIKAKIQDQMVEALEEEDNGVWFVDKVVPKRLKELLMSRLDAIANSKHKDFHPGSNDQVQDLIHPSLFPYIENTSPINPGVTLPLKSEIAMYRQQYEDSTYQWLPSEFSVDSEGCIKIQSYINNLEEAPNRDLYKAIELIFELFLPMFEKLRSSDEENQQLRDRNLQVIVKAANYMIQPKGEVYEGSWHVEGMSHEHIFATGIYYYSTSEVLRDAGLEFRRQRNQDTDYPSVMEYSWGMQEELGDDFPALDGLQENIMLGAVPTVEDRLLIFPNDLQHKVSGITNTSEDQVGTRKILVFFVVDPSTEIVSTRHIPEQQWERLKPQQLLIMSMVANRITGPGPDKRIPFPIIDEIVSRAKVGMTIEEARRHRLELMKERKYKIDEDNEEWEREYSLCEH</sequence>
<reference evidence="3 4" key="1">
    <citation type="submission" date="2024-09" db="EMBL/GenBank/DDBJ databases">
        <title>Chromosome-scale assembly of Riccia sorocarpa.</title>
        <authorList>
            <person name="Paukszto L."/>
        </authorList>
    </citation>
    <scope>NUCLEOTIDE SEQUENCE [LARGE SCALE GENOMIC DNA]</scope>
    <source>
        <strain evidence="3">LP-2024</strain>
        <tissue evidence="3">Aerial parts of the thallus</tissue>
    </source>
</reference>
<dbReference type="Pfam" id="PF14033">
    <property type="entry name" value="DUF4246"/>
    <property type="match status" value="2"/>
</dbReference>
<evidence type="ECO:0000313" key="3">
    <source>
        <dbReference type="EMBL" id="KAL3691358.1"/>
    </source>
</evidence>
<dbReference type="PANTHER" id="PTHR33119">
    <property type="entry name" value="IFI3P"/>
    <property type="match status" value="1"/>
</dbReference>
<dbReference type="Proteomes" id="UP001633002">
    <property type="component" value="Unassembled WGS sequence"/>
</dbReference>
<feature type="domain" description="DUF4246" evidence="2">
    <location>
        <begin position="276"/>
        <end position="438"/>
    </location>
</feature>
<gene>
    <name evidence="3" type="ORF">R1sor_005009</name>
</gene>
<accession>A0ABD3HIV4</accession>
<dbReference type="PANTHER" id="PTHR33119:SF1">
    <property type="entry name" value="FE2OG DIOXYGENASE DOMAIN-CONTAINING PROTEIN"/>
    <property type="match status" value="1"/>
</dbReference>
<dbReference type="InterPro" id="IPR025340">
    <property type="entry name" value="DUF4246"/>
</dbReference>
<protein>
    <recommendedName>
        <fullName evidence="2">DUF4246 domain-containing protein</fullName>
    </recommendedName>
</protein>
<dbReference type="InterPro" id="IPR049192">
    <property type="entry name" value="DUF4246_C"/>
</dbReference>
<dbReference type="AlphaFoldDB" id="A0ABD3HIV4"/>
<dbReference type="EMBL" id="JBJQOH010000003">
    <property type="protein sequence ID" value="KAL3691358.1"/>
    <property type="molecule type" value="Genomic_DNA"/>
</dbReference>
<organism evidence="3 4">
    <name type="scientific">Riccia sorocarpa</name>
    <dbReference type="NCBI Taxonomy" id="122646"/>
    <lineage>
        <taxon>Eukaryota</taxon>
        <taxon>Viridiplantae</taxon>
        <taxon>Streptophyta</taxon>
        <taxon>Embryophyta</taxon>
        <taxon>Marchantiophyta</taxon>
        <taxon>Marchantiopsida</taxon>
        <taxon>Marchantiidae</taxon>
        <taxon>Marchantiales</taxon>
        <taxon>Ricciaceae</taxon>
        <taxon>Riccia</taxon>
    </lineage>
</organism>
<proteinExistence type="predicted"/>
<name>A0ABD3HIV4_9MARC</name>
<evidence type="ECO:0000313" key="4">
    <source>
        <dbReference type="Proteomes" id="UP001633002"/>
    </source>
</evidence>
<feature type="domain" description="DUF4246" evidence="2">
    <location>
        <begin position="121"/>
        <end position="275"/>
    </location>
</feature>
<comment type="caution">
    <text evidence="3">The sequence shown here is derived from an EMBL/GenBank/DDBJ whole genome shotgun (WGS) entry which is preliminary data.</text>
</comment>
<feature type="region of interest" description="Disordered" evidence="1">
    <location>
        <begin position="1"/>
        <end position="33"/>
    </location>
</feature>
<evidence type="ECO:0000256" key="1">
    <source>
        <dbReference type="SAM" id="MobiDB-lite"/>
    </source>
</evidence>
<evidence type="ECO:0000259" key="2">
    <source>
        <dbReference type="Pfam" id="PF14033"/>
    </source>
</evidence>